<feature type="region of interest" description="Disordered" evidence="1">
    <location>
        <begin position="15"/>
        <end position="82"/>
    </location>
</feature>
<evidence type="ECO:0000313" key="3">
    <source>
        <dbReference type="Proteomes" id="UP001567538"/>
    </source>
</evidence>
<evidence type="ECO:0000313" key="2">
    <source>
        <dbReference type="EMBL" id="KAL1559040.1"/>
    </source>
</evidence>
<dbReference type="EMBL" id="JBEAFC010000004">
    <property type="protein sequence ID" value="KAL1559040.1"/>
    <property type="molecule type" value="Genomic_DNA"/>
</dbReference>
<accession>A0ABD1HSU2</accession>
<keyword evidence="3" id="KW-1185">Reference proteome</keyword>
<sequence length="82" mass="9080">MLVLHEIEFGSACSRQPDARTEVASPLSNRSHCHHSAQPFAVARSSPLTVRQPQHSSKDHGGRRECNSERRLETHSYAGCEG</sequence>
<proteinExistence type="predicted"/>
<gene>
    <name evidence="2" type="ORF">AAHA92_09429</name>
</gene>
<evidence type="ECO:0000256" key="1">
    <source>
        <dbReference type="SAM" id="MobiDB-lite"/>
    </source>
</evidence>
<protein>
    <submittedName>
        <fullName evidence="2">Uncharacterized protein</fullName>
    </submittedName>
</protein>
<feature type="compositionally biased region" description="Basic and acidic residues" evidence="1">
    <location>
        <begin position="56"/>
        <end position="74"/>
    </location>
</feature>
<comment type="caution">
    <text evidence="2">The sequence shown here is derived from an EMBL/GenBank/DDBJ whole genome shotgun (WGS) entry which is preliminary data.</text>
</comment>
<name>A0ABD1HSU2_SALDI</name>
<feature type="compositionally biased region" description="Polar residues" evidence="1">
    <location>
        <begin position="46"/>
        <end position="55"/>
    </location>
</feature>
<dbReference type="Proteomes" id="UP001567538">
    <property type="component" value="Unassembled WGS sequence"/>
</dbReference>
<dbReference type="AlphaFoldDB" id="A0ABD1HSU2"/>
<organism evidence="2 3">
    <name type="scientific">Salvia divinorum</name>
    <name type="common">Maria pastora</name>
    <name type="synonym">Diviner's sage</name>
    <dbReference type="NCBI Taxonomy" id="28513"/>
    <lineage>
        <taxon>Eukaryota</taxon>
        <taxon>Viridiplantae</taxon>
        <taxon>Streptophyta</taxon>
        <taxon>Embryophyta</taxon>
        <taxon>Tracheophyta</taxon>
        <taxon>Spermatophyta</taxon>
        <taxon>Magnoliopsida</taxon>
        <taxon>eudicotyledons</taxon>
        <taxon>Gunneridae</taxon>
        <taxon>Pentapetalae</taxon>
        <taxon>asterids</taxon>
        <taxon>lamiids</taxon>
        <taxon>Lamiales</taxon>
        <taxon>Lamiaceae</taxon>
        <taxon>Nepetoideae</taxon>
        <taxon>Mentheae</taxon>
        <taxon>Salviinae</taxon>
        <taxon>Salvia</taxon>
        <taxon>Salvia subgen. Calosphace</taxon>
    </lineage>
</organism>
<reference evidence="2 3" key="1">
    <citation type="submission" date="2024-06" db="EMBL/GenBank/DDBJ databases">
        <title>A chromosome level genome sequence of Diviner's sage (Salvia divinorum).</title>
        <authorList>
            <person name="Ford S.A."/>
            <person name="Ro D.-K."/>
            <person name="Ness R.W."/>
            <person name="Phillips M.A."/>
        </authorList>
    </citation>
    <scope>NUCLEOTIDE SEQUENCE [LARGE SCALE GENOMIC DNA]</scope>
    <source>
        <strain evidence="2">SAF-2024a</strain>
        <tissue evidence="2">Leaf</tissue>
    </source>
</reference>